<dbReference type="PANTHER" id="PTHR30203">
    <property type="entry name" value="OUTER MEMBRANE CATION EFFLUX PROTEIN"/>
    <property type="match status" value="1"/>
</dbReference>
<evidence type="ECO:0000313" key="3">
    <source>
        <dbReference type="Proteomes" id="UP001595420"/>
    </source>
</evidence>
<comment type="caution">
    <text evidence="2">The sequence shown here is derived from an EMBL/GenBank/DDBJ whole genome shotgun (WGS) entry which is preliminary data.</text>
</comment>
<dbReference type="RefSeq" id="WP_281419652.1">
    <property type="nucleotide sequence ID" value="NZ_JAFNJS010000018.1"/>
</dbReference>
<name>A0ABV7C692_9PROT</name>
<dbReference type="Gene3D" id="1.20.1600.10">
    <property type="entry name" value="Outer membrane efflux proteins (OEP)"/>
    <property type="match status" value="1"/>
</dbReference>
<organism evidence="2 3">
    <name type="scientific">Falsiroseomonas tokyonensis</name>
    <dbReference type="NCBI Taxonomy" id="430521"/>
    <lineage>
        <taxon>Bacteria</taxon>
        <taxon>Pseudomonadati</taxon>
        <taxon>Pseudomonadota</taxon>
        <taxon>Alphaproteobacteria</taxon>
        <taxon>Acetobacterales</taxon>
        <taxon>Roseomonadaceae</taxon>
        <taxon>Falsiroseomonas</taxon>
    </lineage>
</organism>
<evidence type="ECO:0000256" key="1">
    <source>
        <dbReference type="ARBA" id="ARBA00007613"/>
    </source>
</evidence>
<dbReference type="EMBL" id="JBHRSB010000018">
    <property type="protein sequence ID" value="MFC3003910.1"/>
    <property type="molecule type" value="Genomic_DNA"/>
</dbReference>
<accession>A0ABV7C692</accession>
<dbReference type="SUPFAM" id="SSF56954">
    <property type="entry name" value="Outer membrane efflux proteins (OEP)"/>
    <property type="match status" value="1"/>
</dbReference>
<dbReference type="Proteomes" id="UP001595420">
    <property type="component" value="Unassembled WGS sequence"/>
</dbReference>
<dbReference type="PANTHER" id="PTHR30203:SF24">
    <property type="entry name" value="BLR4935 PROTEIN"/>
    <property type="match status" value="1"/>
</dbReference>
<dbReference type="InterPro" id="IPR003423">
    <property type="entry name" value="OMP_efflux"/>
</dbReference>
<evidence type="ECO:0000313" key="2">
    <source>
        <dbReference type="EMBL" id="MFC3003910.1"/>
    </source>
</evidence>
<keyword evidence="3" id="KW-1185">Reference proteome</keyword>
<comment type="similarity">
    <text evidence="1">Belongs to the outer membrane factor (OMF) (TC 1.B.17) family.</text>
</comment>
<proteinExistence type="inferred from homology"/>
<dbReference type="InterPro" id="IPR010131">
    <property type="entry name" value="MdtP/NodT-like"/>
</dbReference>
<protein>
    <submittedName>
        <fullName evidence="2">TolC family protein</fullName>
    </submittedName>
</protein>
<gene>
    <name evidence="2" type="ORF">ACFOD3_28730</name>
</gene>
<reference evidence="3" key="1">
    <citation type="journal article" date="2019" name="Int. J. Syst. Evol. Microbiol.">
        <title>The Global Catalogue of Microorganisms (GCM) 10K type strain sequencing project: providing services to taxonomists for standard genome sequencing and annotation.</title>
        <authorList>
            <consortium name="The Broad Institute Genomics Platform"/>
            <consortium name="The Broad Institute Genome Sequencing Center for Infectious Disease"/>
            <person name="Wu L."/>
            <person name="Ma J."/>
        </authorList>
    </citation>
    <scope>NUCLEOTIDE SEQUENCE [LARGE SCALE GENOMIC DNA]</scope>
    <source>
        <strain evidence="3">CGMCC 1.16855</strain>
    </source>
</reference>
<dbReference type="Pfam" id="PF02321">
    <property type="entry name" value="OEP"/>
    <property type="match status" value="2"/>
</dbReference>
<sequence>MRFNVVFLAASLAAVPAAGFGQETSRPGGPAIIGSPQQAISMALARSPALRSADASRQAARADALQAPLRPNPEASIEVENFGGIGGRGEFRGARAVETTLGLSQRVEIGGQRAARIAMAARSGDLATLDYEAARLDLVRDVTTALVDAEAAIRTIAVEQDRARLAAETLRAARGRVEAGREPILQVQRAEVVRANAEIATERARREAEMALANLAAMVGEPRVELARRQSWFEEVGATPRPPVPADPLARLVGNPDLARLDATVSQQNANLTLQRATAIPDVTLQGQVRRFQDGGETAFVAGASIPLPFRDRNQGGIARAQAELLRAEAEADRGRRSLAAALVAAEQRMALAWRTIQSLRREALPAAEQAARSATSGFAEGKFGFLEVLDAQRARSDARAQLIDAYRDFHSRRAVVDRMRGQEPTVLTNGGTR</sequence>